<evidence type="ECO:0000256" key="7">
    <source>
        <dbReference type="RuleBase" id="RU000489"/>
    </source>
</evidence>
<dbReference type="InterPro" id="IPR029070">
    <property type="entry name" value="Chitinase_insertion_sf"/>
</dbReference>
<dbReference type="PANTHER" id="PTHR11177">
    <property type="entry name" value="CHITINASE"/>
    <property type="match status" value="1"/>
</dbReference>
<dbReference type="Pfam" id="PF00704">
    <property type="entry name" value="Glyco_hydro_18"/>
    <property type="match status" value="2"/>
</dbReference>
<dbReference type="FunFam" id="3.10.50.10:FF:000001">
    <property type="entry name" value="Chitinase 3-like 1"/>
    <property type="match status" value="2"/>
</dbReference>
<dbReference type="GO" id="GO:0005576">
    <property type="term" value="C:extracellular region"/>
    <property type="evidence" value="ECO:0007669"/>
    <property type="project" value="InterPro"/>
</dbReference>
<evidence type="ECO:0000259" key="9">
    <source>
        <dbReference type="PROSITE" id="PS51910"/>
    </source>
</evidence>
<evidence type="ECO:0000256" key="4">
    <source>
        <dbReference type="ARBA" id="ARBA00022801"/>
    </source>
</evidence>
<dbReference type="SMART" id="SM00494">
    <property type="entry name" value="ChtBD2"/>
    <property type="match status" value="2"/>
</dbReference>
<dbReference type="CDD" id="cd02872">
    <property type="entry name" value="GH18_chitolectin_chitotriosidase"/>
    <property type="match status" value="2"/>
</dbReference>
<evidence type="ECO:0000313" key="10">
    <source>
        <dbReference type="EMBL" id="OWF47792.1"/>
    </source>
</evidence>
<evidence type="ECO:0000256" key="3">
    <source>
        <dbReference type="ARBA" id="ARBA00022729"/>
    </source>
</evidence>
<evidence type="ECO:0000256" key="2">
    <source>
        <dbReference type="ARBA" id="ARBA00022669"/>
    </source>
</evidence>
<keyword evidence="6 7" id="KW-0326">Glycosidase</keyword>
<dbReference type="Gene3D" id="2.170.140.10">
    <property type="entry name" value="Chitin binding domain"/>
    <property type="match status" value="1"/>
</dbReference>
<dbReference type="Gene3D" id="3.10.50.10">
    <property type="match status" value="2"/>
</dbReference>
<dbReference type="SUPFAM" id="SSF57625">
    <property type="entry name" value="Invertebrate chitin-binding proteins"/>
    <property type="match status" value="1"/>
</dbReference>
<accession>A0A210QGC3</accession>
<comment type="similarity">
    <text evidence="1">Belongs to the glycosyl hydrolase 18 family. Chitinase class II subfamily.</text>
</comment>
<feature type="transmembrane region" description="Helical" evidence="8">
    <location>
        <begin position="103"/>
        <end position="123"/>
    </location>
</feature>
<dbReference type="PROSITE" id="PS01095">
    <property type="entry name" value="GH18_1"/>
    <property type="match status" value="2"/>
</dbReference>
<keyword evidence="5" id="KW-1015">Disulfide bond</keyword>
<dbReference type="STRING" id="6573.A0A210QGC3"/>
<dbReference type="AlphaFoldDB" id="A0A210QGC3"/>
<protein>
    <submittedName>
        <fullName evidence="10">Chitinase 3</fullName>
    </submittedName>
</protein>
<organism evidence="10 11">
    <name type="scientific">Mizuhopecten yessoensis</name>
    <name type="common">Japanese scallop</name>
    <name type="synonym">Patinopecten yessoensis</name>
    <dbReference type="NCBI Taxonomy" id="6573"/>
    <lineage>
        <taxon>Eukaryota</taxon>
        <taxon>Metazoa</taxon>
        <taxon>Spiralia</taxon>
        <taxon>Lophotrochozoa</taxon>
        <taxon>Mollusca</taxon>
        <taxon>Bivalvia</taxon>
        <taxon>Autobranchia</taxon>
        <taxon>Pteriomorphia</taxon>
        <taxon>Pectinida</taxon>
        <taxon>Pectinoidea</taxon>
        <taxon>Pectinidae</taxon>
        <taxon>Mizuhopecten</taxon>
    </lineage>
</organism>
<sequence>MYIFDARLPKENLNAAKMSFLSRTFALRTACIGFRFLYVEMFYKHFRLASPGVPGISLGSSKILNVQLSVRPHDYTTMFRFIYDCALGDSLKRKVFYPSNRMTSLWSLLCLTLMLFVVNVFSIESVSSGYQRVCYYASWSKYRGGEGRFTPENIDPYLCTHIIYAFASVDGSNIGLQDLTEEETLARVVGLKEVSPYLRVLIGLGGWVHGSAPFTSLVSSRTNMDAFARNVIAFLRAWDLDGLDLDWEYPASRGSLPGDKLRFTQLIRILRSAFEAEATKTGLPRFLLTAAVPIGKPVVQAGYEIEKISNDLDFINLMTYDLHGSWDHTLGHNSPLYPRKSESWAMAELNQDWGVTYWLSNGAPPEKLMLGIATYGRTFKTINGTEMGDKAMGPGRPGKFTSEAGFLAYFEICQNLQNGWTQKWHQQHQVPYAYYDDEWVGYDDIRSVTIKANYIKSRGLGGVMVWAIDMDDFREKCGNGPNPILGKLRDVLPNDNTGLVPYVPRHVSLHSTDEVQADNQEYKRVCYYTNWSQHRSKTLTFVPEDIDPDLCTHIIFSFAKLENNDIHTFEPNDHDLYRRVQALKAVQPHLVVLLAIGGWSHGTNAFSDTVATPHNILTFSSNAVKYLRKYKFDGLDLDWEFPGSRGSPPIDKFRFTSLVKGLRQEFDRTAGTTGLPRLLLTAAVSGGRSVIDSGYEIRKLASYLDFINIMAYDLHGSWESTTGHNSPLYSHDQNSQDFAVRYWMNQGAPRGKLVLGLGLYGRSFTLRSSDDHALGAEAVGPGLAQPHTKTDGFMAYFEICSLVVRGWFRQWSNDSSVPYAYSDTQWVGYDDVDSIAIKAQYVRSKGLGGAMVWSVDMDDYRNVCGDGRYPLMNKLKEVLTAPLASLPAAPAANQVSTIATARGPSPTALLALPSDKTTTLPSPKPLNQMEQKSLDMATCGPPSVCPYGWFIPDACNVSVYYQCSFRLAITRLCPPRLEWNIRRLTCDWPSVDTRIMLNVKTTVSQSNSTLTNNKIVSTFRTTVSLPKLLTGTTKHSPKLEKNDEILPTFRTTVYIPEPHTDTTTPSPHVKKNDNILPTFRTSVFIAEAISTTTTLRVPSSTDRTQRPRPVIKYEDCQPMSCPAGQLVADPCDQSCYFSCAQADLSYHACCPAPTVWDDRINNCNWHWVR</sequence>
<dbReference type="GO" id="GO:0005975">
    <property type="term" value="P:carbohydrate metabolic process"/>
    <property type="evidence" value="ECO:0007669"/>
    <property type="project" value="InterPro"/>
</dbReference>
<comment type="caution">
    <text evidence="10">The sequence shown here is derived from an EMBL/GenBank/DDBJ whole genome shotgun (WGS) entry which is preliminary data.</text>
</comment>
<evidence type="ECO:0000256" key="6">
    <source>
        <dbReference type="ARBA" id="ARBA00023295"/>
    </source>
</evidence>
<dbReference type="Gene3D" id="3.20.20.80">
    <property type="entry name" value="Glycosidases"/>
    <property type="match status" value="3"/>
</dbReference>
<dbReference type="PROSITE" id="PS51910">
    <property type="entry name" value="GH18_2"/>
    <property type="match status" value="2"/>
</dbReference>
<dbReference type="InterPro" id="IPR001579">
    <property type="entry name" value="Glyco_hydro_18_chit_AS"/>
</dbReference>
<dbReference type="InterPro" id="IPR036508">
    <property type="entry name" value="Chitin-bd_dom_sf"/>
</dbReference>
<name>A0A210QGC3_MIZYE</name>
<keyword evidence="11" id="KW-1185">Reference proteome</keyword>
<dbReference type="SMART" id="SM00636">
    <property type="entry name" value="Glyco_18"/>
    <property type="match status" value="2"/>
</dbReference>
<dbReference type="GO" id="GO:0006032">
    <property type="term" value="P:chitin catabolic process"/>
    <property type="evidence" value="ECO:0007669"/>
    <property type="project" value="TreeGrafter"/>
</dbReference>
<dbReference type="GO" id="GO:0004568">
    <property type="term" value="F:chitinase activity"/>
    <property type="evidence" value="ECO:0007669"/>
    <property type="project" value="TreeGrafter"/>
</dbReference>
<keyword evidence="4 7" id="KW-0378">Hydrolase</keyword>
<dbReference type="Proteomes" id="UP000242188">
    <property type="component" value="Unassembled WGS sequence"/>
</dbReference>
<dbReference type="Pfam" id="PF01607">
    <property type="entry name" value="CBM_14"/>
    <property type="match status" value="1"/>
</dbReference>
<keyword evidence="3" id="KW-0732">Signal</keyword>
<reference evidence="10 11" key="1">
    <citation type="journal article" date="2017" name="Nat. Ecol. Evol.">
        <title>Scallop genome provides insights into evolution of bilaterian karyotype and development.</title>
        <authorList>
            <person name="Wang S."/>
            <person name="Zhang J."/>
            <person name="Jiao W."/>
            <person name="Li J."/>
            <person name="Xun X."/>
            <person name="Sun Y."/>
            <person name="Guo X."/>
            <person name="Huan P."/>
            <person name="Dong B."/>
            <person name="Zhang L."/>
            <person name="Hu X."/>
            <person name="Sun X."/>
            <person name="Wang J."/>
            <person name="Zhao C."/>
            <person name="Wang Y."/>
            <person name="Wang D."/>
            <person name="Huang X."/>
            <person name="Wang R."/>
            <person name="Lv J."/>
            <person name="Li Y."/>
            <person name="Zhang Z."/>
            <person name="Liu B."/>
            <person name="Lu W."/>
            <person name="Hui Y."/>
            <person name="Liang J."/>
            <person name="Zhou Z."/>
            <person name="Hou R."/>
            <person name="Li X."/>
            <person name="Liu Y."/>
            <person name="Li H."/>
            <person name="Ning X."/>
            <person name="Lin Y."/>
            <person name="Zhao L."/>
            <person name="Xing Q."/>
            <person name="Dou J."/>
            <person name="Li Y."/>
            <person name="Mao J."/>
            <person name="Guo H."/>
            <person name="Dou H."/>
            <person name="Li T."/>
            <person name="Mu C."/>
            <person name="Jiang W."/>
            <person name="Fu Q."/>
            <person name="Fu X."/>
            <person name="Miao Y."/>
            <person name="Liu J."/>
            <person name="Yu Q."/>
            <person name="Li R."/>
            <person name="Liao H."/>
            <person name="Li X."/>
            <person name="Kong Y."/>
            <person name="Jiang Z."/>
            <person name="Chourrout D."/>
            <person name="Li R."/>
            <person name="Bao Z."/>
        </authorList>
    </citation>
    <scope>NUCLEOTIDE SEQUENCE [LARGE SCALE GENOMIC DNA]</scope>
    <source>
        <strain evidence="10 11">PY_sf001</strain>
    </source>
</reference>
<keyword evidence="8" id="KW-1133">Transmembrane helix</keyword>
<dbReference type="SUPFAM" id="SSF51445">
    <property type="entry name" value="(Trans)glycosidases"/>
    <property type="match status" value="2"/>
</dbReference>
<feature type="domain" description="GH18" evidence="9">
    <location>
        <begin position="130"/>
        <end position="495"/>
    </location>
</feature>
<keyword evidence="8" id="KW-0472">Membrane</keyword>
<dbReference type="InterPro" id="IPR050314">
    <property type="entry name" value="Glycosyl_Hydrlase_18"/>
</dbReference>
<dbReference type="InterPro" id="IPR001223">
    <property type="entry name" value="Glyco_hydro18_cat"/>
</dbReference>
<evidence type="ECO:0000313" key="11">
    <source>
        <dbReference type="Proteomes" id="UP000242188"/>
    </source>
</evidence>
<dbReference type="PANTHER" id="PTHR11177:SF317">
    <property type="entry name" value="CHITINASE 12-RELATED"/>
    <property type="match status" value="1"/>
</dbReference>
<dbReference type="SUPFAM" id="SSF54556">
    <property type="entry name" value="Chitinase insertion domain"/>
    <property type="match status" value="2"/>
</dbReference>
<dbReference type="InterPro" id="IPR011583">
    <property type="entry name" value="Chitinase_II/V-like_cat"/>
</dbReference>
<feature type="transmembrane region" description="Helical" evidence="8">
    <location>
        <begin position="20"/>
        <end position="38"/>
    </location>
</feature>
<evidence type="ECO:0000256" key="5">
    <source>
        <dbReference type="ARBA" id="ARBA00023157"/>
    </source>
</evidence>
<dbReference type="GO" id="GO:0008061">
    <property type="term" value="F:chitin binding"/>
    <property type="evidence" value="ECO:0007669"/>
    <property type="project" value="UniProtKB-KW"/>
</dbReference>
<gene>
    <name evidence="10" type="ORF">KP79_PYT06200</name>
</gene>
<evidence type="ECO:0000256" key="8">
    <source>
        <dbReference type="SAM" id="Phobius"/>
    </source>
</evidence>
<dbReference type="InterPro" id="IPR002557">
    <property type="entry name" value="Chitin-bd_dom"/>
</dbReference>
<keyword evidence="8" id="KW-0812">Transmembrane</keyword>
<dbReference type="OrthoDB" id="73875at2759"/>
<evidence type="ECO:0000256" key="1">
    <source>
        <dbReference type="ARBA" id="ARBA00009121"/>
    </source>
</evidence>
<proteinExistence type="inferred from homology"/>
<dbReference type="InterPro" id="IPR017853">
    <property type="entry name" value="GH"/>
</dbReference>
<dbReference type="FunFam" id="3.20.20.80:FF:000007">
    <property type="entry name" value="Acidic mammalian chitinase"/>
    <property type="match status" value="2"/>
</dbReference>
<dbReference type="EMBL" id="NEDP02003775">
    <property type="protein sequence ID" value="OWF47792.1"/>
    <property type="molecule type" value="Genomic_DNA"/>
</dbReference>
<keyword evidence="2" id="KW-0147">Chitin-binding</keyword>
<feature type="domain" description="GH18" evidence="9">
    <location>
        <begin position="522"/>
        <end position="882"/>
    </location>
</feature>